<dbReference type="InterPro" id="IPR041664">
    <property type="entry name" value="AAA_16"/>
</dbReference>
<dbReference type="SUPFAM" id="SSF52540">
    <property type="entry name" value="P-loop containing nucleoside triphosphate hydrolases"/>
    <property type="match status" value="1"/>
</dbReference>
<evidence type="ECO:0000256" key="1">
    <source>
        <dbReference type="ARBA" id="ARBA00022705"/>
    </source>
</evidence>
<reference evidence="5 6" key="1">
    <citation type="journal article" date="2014" name="PLoS Genet.">
        <title>Phylogenetically driven sequencing of extremely halophilic archaea reveals strategies for static and dynamic osmo-response.</title>
        <authorList>
            <person name="Becker E.A."/>
            <person name="Seitzer P.M."/>
            <person name="Tritt A."/>
            <person name="Larsen D."/>
            <person name="Krusor M."/>
            <person name="Yao A.I."/>
            <person name="Wu D."/>
            <person name="Madern D."/>
            <person name="Eisen J.A."/>
            <person name="Darling A.E."/>
            <person name="Facciotti M.T."/>
        </authorList>
    </citation>
    <scope>NUCLEOTIDE SEQUENCE [LARGE SCALE GENOMIC DNA]</scope>
    <source>
        <strain evidence="5 6">DSM 5350</strain>
    </source>
</reference>
<dbReference type="Pfam" id="PF22703">
    <property type="entry name" value="Cdc6_lid"/>
    <property type="match status" value="1"/>
</dbReference>
<dbReference type="InterPro" id="IPR055237">
    <property type="entry name" value="Cdc6_lid"/>
</dbReference>
<evidence type="ECO:0000259" key="4">
    <source>
        <dbReference type="SMART" id="SM00382"/>
    </source>
</evidence>
<evidence type="ECO:0000256" key="2">
    <source>
        <dbReference type="ARBA" id="ARBA00022741"/>
    </source>
</evidence>
<dbReference type="STRING" id="1227455.C449_11208"/>
<keyword evidence="3" id="KW-0067">ATP-binding</keyword>
<keyword evidence="2" id="KW-0547">Nucleotide-binding</keyword>
<evidence type="ECO:0000313" key="5">
    <source>
        <dbReference type="EMBL" id="EMA44090.1"/>
    </source>
</evidence>
<dbReference type="PANTHER" id="PTHR10763:SF22">
    <property type="entry name" value="ORC1-TYPE DNA REPLICATION PROTEIN"/>
    <property type="match status" value="1"/>
</dbReference>
<gene>
    <name evidence="5" type="ORF">C449_11208</name>
</gene>
<protein>
    <submittedName>
        <fullName evidence="5">Orc1/cdc6 family replication initiation protein</fullName>
    </submittedName>
</protein>
<organism evidence="5 6">
    <name type="scientific">Halococcus saccharolyticus DSM 5350</name>
    <dbReference type="NCBI Taxonomy" id="1227455"/>
    <lineage>
        <taxon>Archaea</taxon>
        <taxon>Methanobacteriati</taxon>
        <taxon>Methanobacteriota</taxon>
        <taxon>Stenosarchaea group</taxon>
        <taxon>Halobacteria</taxon>
        <taxon>Halobacteriales</taxon>
        <taxon>Halococcaceae</taxon>
        <taxon>Halococcus</taxon>
    </lineage>
</organism>
<sequence length="334" mass="37888">MIQDARILQDEFIPSEVGHRDEEMDALTHALAPVTRDEPAETALLFGPSGAGKTCLSRFAVDRLRESVIDLTHQYVNCWQDYTRFRALYRLLEAIGPTYDVHRQSTPTDELLERLESYDGPPFVVILDEVDQLEDESVLYDLYRIPRITMVLIANREPELFARLDERLVSRLHGATRIRFEKYAIDELVSILEDRVRWGLDEGAIDRDGLARIADAAAGDARVAITVLRNAARRAERDGTATITSTMVKEAIPAGRTAVQRKHVDQLTPHQRVLYEIVDDHGSIAPGDLYEAYAARVDDPKTDRTVRNHLSKLAHYNLVVKEGDGRGRTYRLQD</sequence>
<comment type="caution">
    <text evidence="5">The sequence shown here is derived from an EMBL/GenBank/DDBJ whole genome shotgun (WGS) entry which is preliminary data.</text>
</comment>
<dbReference type="AlphaFoldDB" id="M0MI41"/>
<dbReference type="InterPro" id="IPR050311">
    <property type="entry name" value="ORC1/CDC6"/>
</dbReference>
<dbReference type="SMART" id="SM00382">
    <property type="entry name" value="AAA"/>
    <property type="match status" value="1"/>
</dbReference>
<dbReference type="Gene3D" id="1.10.8.60">
    <property type="match status" value="1"/>
</dbReference>
<dbReference type="InterPro" id="IPR027417">
    <property type="entry name" value="P-loop_NTPase"/>
</dbReference>
<dbReference type="Pfam" id="PF13191">
    <property type="entry name" value="AAA_16"/>
    <property type="match status" value="1"/>
</dbReference>
<dbReference type="EMBL" id="AOMD01000025">
    <property type="protein sequence ID" value="EMA44090.1"/>
    <property type="molecule type" value="Genomic_DNA"/>
</dbReference>
<dbReference type="InterPro" id="IPR003593">
    <property type="entry name" value="AAA+_ATPase"/>
</dbReference>
<dbReference type="GO" id="GO:0005524">
    <property type="term" value="F:ATP binding"/>
    <property type="evidence" value="ECO:0007669"/>
    <property type="project" value="UniProtKB-KW"/>
</dbReference>
<feature type="domain" description="AAA+ ATPase" evidence="4">
    <location>
        <begin position="39"/>
        <end position="173"/>
    </location>
</feature>
<dbReference type="Gene3D" id="3.40.50.300">
    <property type="entry name" value="P-loop containing nucleotide triphosphate hydrolases"/>
    <property type="match status" value="1"/>
</dbReference>
<proteinExistence type="predicted"/>
<dbReference type="PANTHER" id="PTHR10763">
    <property type="entry name" value="CELL DIVISION CONTROL PROTEIN 6-RELATED"/>
    <property type="match status" value="1"/>
</dbReference>
<name>M0MI41_9EURY</name>
<dbReference type="PATRIC" id="fig|1227455.4.peg.2298"/>
<dbReference type="Proteomes" id="UP000011669">
    <property type="component" value="Unassembled WGS sequence"/>
</dbReference>
<dbReference type="CDD" id="cd18139">
    <property type="entry name" value="HLD_clamp_RarA"/>
    <property type="match status" value="1"/>
</dbReference>
<accession>M0MI41</accession>
<evidence type="ECO:0000256" key="3">
    <source>
        <dbReference type="ARBA" id="ARBA00022840"/>
    </source>
</evidence>
<keyword evidence="1" id="KW-0235">DNA replication</keyword>
<keyword evidence="6" id="KW-1185">Reference proteome</keyword>
<evidence type="ECO:0000313" key="6">
    <source>
        <dbReference type="Proteomes" id="UP000011669"/>
    </source>
</evidence>
<dbReference type="OrthoDB" id="270161at2157"/>
<dbReference type="InterPro" id="IPR014277">
    <property type="entry name" value="Orc1/Cdc6_arc"/>
</dbReference>
<dbReference type="RefSeq" id="WP_006078101.1">
    <property type="nucleotide sequence ID" value="NZ_AOMD01000025.1"/>
</dbReference>
<dbReference type="NCBIfam" id="TIGR02928">
    <property type="entry name" value="orc1/cdc6 family replication initiation protein"/>
    <property type="match status" value="1"/>
</dbReference>
<dbReference type="InParanoid" id="M0MI41"/>
<dbReference type="GO" id="GO:0006260">
    <property type="term" value="P:DNA replication"/>
    <property type="evidence" value="ECO:0007669"/>
    <property type="project" value="UniProtKB-KW"/>
</dbReference>